<name>A0A371NQX4_9MICO</name>
<keyword evidence="1" id="KW-0472">Membrane</keyword>
<gene>
    <name evidence="2" type="ORF">DY023_17140</name>
</gene>
<feature type="transmembrane region" description="Helical" evidence="1">
    <location>
        <begin position="158"/>
        <end position="180"/>
    </location>
</feature>
<evidence type="ECO:0000313" key="2">
    <source>
        <dbReference type="EMBL" id="REJ04035.1"/>
    </source>
</evidence>
<sequence length="185" mass="20179">MSIALSERRSLARHRRALGYWAVSIGMFASLWISTQIQPAPWMHLPMLFTHLASVIAGLGATVMLDVKALRWVTGAQQLSDLWLFERSVTPLAWAGITGLLFTGAFLQPSLDEPITALKMVAVFVAAMNGVALGRLTDTLRRMPPDTRFAAAPTRLKLWCLSSAATSQIAWWTAVIIGMLNTSGA</sequence>
<protein>
    <recommendedName>
        <fullName evidence="4">DUF2269 family protein</fullName>
    </recommendedName>
</protein>
<dbReference type="Proteomes" id="UP000262172">
    <property type="component" value="Unassembled WGS sequence"/>
</dbReference>
<reference evidence="2 3" key="1">
    <citation type="submission" date="2018-08" db="EMBL/GenBank/DDBJ databases">
        <title>Isolation, diversity and antifungal activity of Actinobacteria from cow dung.</title>
        <authorList>
            <person name="Ling L."/>
        </authorList>
    </citation>
    <scope>NUCLEOTIDE SEQUENCE [LARGE SCALE GENOMIC DNA]</scope>
    <source>
        <strain evidence="2 3">NEAU-LLE</strain>
    </source>
</reference>
<keyword evidence="1" id="KW-1133">Transmembrane helix</keyword>
<keyword evidence="1" id="KW-0812">Transmembrane</keyword>
<evidence type="ECO:0008006" key="4">
    <source>
        <dbReference type="Google" id="ProtNLM"/>
    </source>
</evidence>
<feature type="transmembrane region" description="Helical" evidence="1">
    <location>
        <begin position="47"/>
        <end position="67"/>
    </location>
</feature>
<accession>A0A371NQX4</accession>
<comment type="caution">
    <text evidence="2">The sequence shown here is derived from an EMBL/GenBank/DDBJ whole genome shotgun (WGS) entry which is preliminary data.</text>
</comment>
<feature type="transmembrane region" description="Helical" evidence="1">
    <location>
        <begin position="88"/>
        <end position="111"/>
    </location>
</feature>
<keyword evidence="3" id="KW-1185">Reference proteome</keyword>
<organism evidence="2 3">
    <name type="scientific">Microbacterium bovistercoris</name>
    <dbReference type="NCBI Taxonomy" id="2293570"/>
    <lineage>
        <taxon>Bacteria</taxon>
        <taxon>Bacillati</taxon>
        <taxon>Actinomycetota</taxon>
        <taxon>Actinomycetes</taxon>
        <taxon>Micrococcales</taxon>
        <taxon>Microbacteriaceae</taxon>
        <taxon>Microbacterium</taxon>
    </lineage>
</organism>
<feature type="transmembrane region" description="Helical" evidence="1">
    <location>
        <begin position="18"/>
        <end position="35"/>
    </location>
</feature>
<proteinExistence type="predicted"/>
<feature type="transmembrane region" description="Helical" evidence="1">
    <location>
        <begin position="117"/>
        <end position="137"/>
    </location>
</feature>
<dbReference type="EMBL" id="QUAB01000048">
    <property type="protein sequence ID" value="REJ04035.1"/>
    <property type="molecule type" value="Genomic_DNA"/>
</dbReference>
<dbReference type="OrthoDB" id="4350935at2"/>
<evidence type="ECO:0000313" key="3">
    <source>
        <dbReference type="Proteomes" id="UP000262172"/>
    </source>
</evidence>
<dbReference type="RefSeq" id="WP_116243554.1">
    <property type="nucleotide sequence ID" value="NZ_QUAB01000048.1"/>
</dbReference>
<evidence type="ECO:0000256" key="1">
    <source>
        <dbReference type="SAM" id="Phobius"/>
    </source>
</evidence>
<dbReference type="AlphaFoldDB" id="A0A371NQX4"/>